<keyword evidence="3 6" id="KW-0732">Signal</keyword>
<feature type="domain" description="Thioester" evidence="8">
    <location>
        <begin position="82"/>
        <end position="188"/>
    </location>
</feature>
<accession>A0ABX0Y115</accession>
<reference evidence="9 10" key="1">
    <citation type="submission" date="2020-03" db="EMBL/GenBank/DDBJ databases">
        <title>WGS of the type strain of Planosporangium spp.</title>
        <authorList>
            <person name="Thawai C."/>
        </authorList>
    </citation>
    <scope>NUCLEOTIDE SEQUENCE [LARGE SCALE GENOMIC DNA]</scope>
    <source>
        <strain evidence="9 10">TBRC 5610</strain>
    </source>
</reference>
<dbReference type="InterPro" id="IPR019931">
    <property type="entry name" value="LPXTG_anchor"/>
</dbReference>
<dbReference type="Pfam" id="PF00746">
    <property type="entry name" value="Gram_pos_anchor"/>
    <property type="match status" value="1"/>
</dbReference>
<dbReference type="EMBL" id="JAATVY010000013">
    <property type="protein sequence ID" value="NJC71733.1"/>
    <property type="molecule type" value="Genomic_DNA"/>
</dbReference>
<dbReference type="RefSeq" id="WP_167926634.1">
    <property type="nucleotide sequence ID" value="NZ_JAATVY010000013.1"/>
</dbReference>
<keyword evidence="1" id="KW-0134">Cell wall</keyword>
<evidence type="ECO:0000256" key="3">
    <source>
        <dbReference type="ARBA" id="ARBA00022729"/>
    </source>
</evidence>
<keyword evidence="5" id="KW-0472">Membrane</keyword>
<dbReference type="Proteomes" id="UP000722989">
    <property type="component" value="Unassembled WGS sequence"/>
</dbReference>
<evidence type="ECO:0000256" key="5">
    <source>
        <dbReference type="SAM" id="Phobius"/>
    </source>
</evidence>
<comment type="caution">
    <text evidence="9">The sequence shown here is derived from an EMBL/GenBank/DDBJ whole genome shotgun (WGS) entry which is preliminary data.</text>
</comment>
<evidence type="ECO:0000256" key="2">
    <source>
        <dbReference type="ARBA" id="ARBA00022525"/>
    </source>
</evidence>
<keyword evidence="5" id="KW-1133">Transmembrane helix</keyword>
<evidence type="ECO:0000256" key="6">
    <source>
        <dbReference type="SAM" id="SignalP"/>
    </source>
</evidence>
<evidence type="ECO:0000313" key="9">
    <source>
        <dbReference type="EMBL" id="NJC71733.1"/>
    </source>
</evidence>
<dbReference type="NCBIfam" id="TIGR03934">
    <property type="entry name" value="TQXA_dom"/>
    <property type="match status" value="1"/>
</dbReference>
<dbReference type="InterPro" id="IPR013552">
    <property type="entry name" value="Thioester_dom"/>
</dbReference>
<evidence type="ECO:0000256" key="1">
    <source>
        <dbReference type="ARBA" id="ARBA00022512"/>
    </source>
</evidence>
<keyword evidence="4" id="KW-0572">Peptidoglycan-anchor</keyword>
<feature type="signal peptide" evidence="6">
    <location>
        <begin position="1"/>
        <end position="32"/>
    </location>
</feature>
<protein>
    <submittedName>
        <fullName evidence="9">Cys-Gln thioester bond-forming surface protein</fullName>
    </submittedName>
</protein>
<name>A0ABX0Y115_9ACTN</name>
<dbReference type="NCBIfam" id="TIGR01167">
    <property type="entry name" value="LPXTG_anchor"/>
    <property type="match status" value="1"/>
</dbReference>
<evidence type="ECO:0000256" key="4">
    <source>
        <dbReference type="ARBA" id="ARBA00023088"/>
    </source>
</evidence>
<dbReference type="InterPro" id="IPR023849">
    <property type="entry name" value="TQXA_dom"/>
</dbReference>
<evidence type="ECO:0000313" key="10">
    <source>
        <dbReference type="Proteomes" id="UP000722989"/>
    </source>
</evidence>
<feature type="domain" description="Gram-positive cocci surface proteins LPxTG" evidence="7">
    <location>
        <begin position="313"/>
        <end position="353"/>
    </location>
</feature>
<dbReference type="Gene3D" id="1.10.150.480">
    <property type="match status" value="1"/>
</dbReference>
<keyword evidence="5" id="KW-0812">Transmembrane</keyword>
<sequence>MGRTSVGRWGRLGAVAVLGGLMSFAAAGVAAAADATTTPVEGKTGVRADHGKDVVYPLFSKTGHFEGAARITLTIGDKTVDAYCIDLHTQLKRDTYQETKWDSSKVNNLGKVQWILVNSFPNVTPEAVLAKAKVTPTGGDAELPVYAATQAAIWHFSDGFDLGDFKGGDGAATYPMVQGVYDYLVNNAVDTEEPAPTLSITPPEATGELGSKLGPYTVNSSSKATLTAKGGTIVDANGAPLTESVEGGTKFWLTSDTAGKVTVDASATGLVPTGRVFTYKGGQDKAQKVILAGKVPTSLVAHASGTFLPKAAPAPATPSLPVTGASAVGAAVGGVALLLGGGVLVVLLRRRRVKFTA</sequence>
<proteinExistence type="predicted"/>
<organism evidence="9 10">
    <name type="scientific">Planosporangium thailandense</name>
    <dbReference type="NCBI Taxonomy" id="765197"/>
    <lineage>
        <taxon>Bacteria</taxon>
        <taxon>Bacillati</taxon>
        <taxon>Actinomycetota</taxon>
        <taxon>Actinomycetes</taxon>
        <taxon>Micromonosporales</taxon>
        <taxon>Micromonosporaceae</taxon>
        <taxon>Planosporangium</taxon>
    </lineage>
</organism>
<keyword evidence="10" id="KW-1185">Reference proteome</keyword>
<dbReference type="Pfam" id="PF08341">
    <property type="entry name" value="TED"/>
    <property type="match status" value="1"/>
</dbReference>
<gene>
    <name evidence="9" type="ORF">HC031_18700</name>
</gene>
<feature type="transmembrane region" description="Helical" evidence="5">
    <location>
        <begin position="327"/>
        <end position="348"/>
    </location>
</feature>
<evidence type="ECO:0000259" key="7">
    <source>
        <dbReference type="Pfam" id="PF00746"/>
    </source>
</evidence>
<keyword evidence="2" id="KW-0964">Secreted</keyword>
<feature type="chain" id="PRO_5046285035" evidence="6">
    <location>
        <begin position="33"/>
        <end position="357"/>
    </location>
</feature>
<evidence type="ECO:0000259" key="8">
    <source>
        <dbReference type="Pfam" id="PF08341"/>
    </source>
</evidence>